<sequence>MKQLAPTLGNASRTLSYLLGGVVVTLAIAAMTTSLSIQDIAQWMGQVLGPTFVTLLTIMVAGTLFCWVNILRRTGETAVWLEAGMHAANGITTLALTFTLLGISLGIGTLADQTLTPETVQEVIRGLTAQFSLAFLTTVIGLPLAALLRALILVTYTNIRAKQARMPLLTGGQ</sequence>
<dbReference type="EMBL" id="QRDW01000001">
    <property type="protein sequence ID" value="RED53549.1"/>
    <property type="molecule type" value="Genomic_DNA"/>
</dbReference>
<organism evidence="2 3">
    <name type="scientific">Aestuariispira insulae</name>
    <dbReference type="NCBI Taxonomy" id="1461337"/>
    <lineage>
        <taxon>Bacteria</taxon>
        <taxon>Pseudomonadati</taxon>
        <taxon>Pseudomonadota</taxon>
        <taxon>Alphaproteobacteria</taxon>
        <taxon>Rhodospirillales</taxon>
        <taxon>Kiloniellaceae</taxon>
        <taxon>Aestuariispira</taxon>
    </lineage>
</organism>
<accession>A0A3D9HVV2</accession>
<reference evidence="2 3" key="1">
    <citation type="submission" date="2018-07" db="EMBL/GenBank/DDBJ databases">
        <title>Genomic Encyclopedia of Type Strains, Phase III (KMG-III): the genomes of soil and plant-associated and newly described type strains.</title>
        <authorList>
            <person name="Whitman W."/>
        </authorList>
    </citation>
    <scope>NUCLEOTIDE SEQUENCE [LARGE SCALE GENOMIC DNA]</scope>
    <source>
        <strain evidence="2 3">CECT 8488</strain>
    </source>
</reference>
<dbReference type="OrthoDB" id="8447707at2"/>
<evidence type="ECO:0000313" key="2">
    <source>
        <dbReference type="EMBL" id="RED53549.1"/>
    </source>
</evidence>
<evidence type="ECO:0000256" key="1">
    <source>
        <dbReference type="SAM" id="Phobius"/>
    </source>
</evidence>
<name>A0A3D9HVV2_9PROT</name>
<comment type="caution">
    <text evidence="2">The sequence shown here is derived from an EMBL/GenBank/DDBJ whole genome shotgun (WGS) entry which is preliminary data.</text>
</comment>
<dbReference type="Proteomes" id="UP000256845">
    <property type="component" value="Unassembled WGS sequence"/>
</dbReference>
<keyword evidence="3" id="KW-1185">Reference proteome</keyword>
<evidence type="ECO:0000313" key="3">
    <source>
        <dbReference type="Proteomes" id="UP000256845"/>
    </source>
</evidence>
<feature type="transmembrane region" description="Helical" evidence="1">
    <location>
        <begin position="131"/>
        <end position="156"/>
    </location>
</feature>
<keyword evidence="1" id="KW-0472">Membrane</keyword>
<evidence type="ECO:0008006" key="4">
    <source>
        <dbReference type="Google" id="ProtNLM"/>
    </source>
</evidence>
<keyword evidence="1" id="KW-1133">Transmembrane helix</keyword>
<feature type="transmembrane region" description="Helical" evidence="1">
    <location>
        <begin position="91"/>
        <end position="111"/>
    </location>
</feature>
<feature type="transmembrane region" description="Helical" evidence="1">
    <location>
        <begin position="15"/>
        <end position="35"/>
    </location>
</feature>
<feature type="transmembrane region" description="Helical" evidence="1">
    <location>
        <begin position="47"/>
        <end position="70"/>
    </location>
</feature>
<gene>
    <name evidence="2" type="ORF">DFP90_101340</name>
</gene>
<protein>
    <recommendedName>
        <fullName evidence="4">MotA/TolQ/ExbB proton channel family protein</fullName>
    </recommendedName>
</protein>
<keyword evidence="1" id="KW-0812">Transmembrane</keyword>
<dbReference type="AlphaFoldDB" id="A0A3D9HVV2"/>
<proteinExistence type="predicted"/>
<dbReference type="RefSeq" id="WP_115934679.1">
    <property type="nucleotide sequence ID" value="NZ_QRDW01000001.1"/>
</dbReference>